<accession>A0A0D0AQ83</accession>
<dbReference type="HOGENOM" id="CLU_2706482_0_0_1"/>
<protein>
    <submittedName>
        <fullName evidence="2">Uncharacterized protein</fullName>
    </submittedName>
</protein>
<organism evidence="2 3">
    <name type="scientific">Suillus luteus UH-Slu-Lm8-n1</name>
    <dbReference type="NCBI Taxonomy" id="930992"/>
    <lineage>
        <taxon>Eukaryota</taxon>
        <taxon>Fungi</taxon>
        <taxon>Dikarya</taxon>
        <taxon>Basidiomycota</taxon>
        <taxon>Agaricomycotina</taxon>
        <taxon>Agaricomycetes</taxon>
        <taxon>Agaricomycetidae</taxon>
        <taxon>Boletales</taxon>
        <taxon>Suillineae</taxon>
        <taxon>Suillaceae</taxon>
        <taxon>Suillus</taxon>
    </lineage>
</organism>
<dbReference type="EMBL" id="KN835202">
    <property type="protein sequence ID" value="KIK43911.1"/>
    <property type="molecule type" value="Genomic_DNA"/>
</dbReference>
<sequence>MFSLTFSTVSETQNTVRRHATKDKQQEKQKKRALKATYQENPDDFEKEPLVLHSDSDQDEDTMVCSFVSFPAT</sequence>
<reference evidence="3" key="2">
    <citation type="submission" date="2015-01" db="EMBL/GenBank/DDBJ databases">
        <title>Evolutionary Origins and Diversification of the Mycorrhizal Mutualists.</title>
        <authorList>
            <consortium name="DOE Joint Genome Institute"/>
            <consortium name="Mycorrhizal Genomics Consortium"/>
            <person name="Kohler A."/>
            <person name="Kuo A."/>
            <person name="Nagy L.G."/>
            <person name="Floudas D."/>
            <person name="Copeland A."/>
            <person name="Barry K.W."/>
            <person name="Cichocki N."/>
            <person name="Veneault-Fourrey C."/>
            <person name="LaButti K."/>
            <person name="Lindquist E.A."/>
            <person name="Lipzen A."/>
            <person name="Lundell T."/>
            <person name="Morin E."/>
            <person name="Murat C."/>
            <person name="Riley R."/>
            <person name="Ohm R."/>
            <person name="Sun H."/>
            <person name="Tunlid A."/>
            <person name="Henrissat B."/>
            <person name="Grigoriev I.V."/>
            <person name="Hibbett D.S."/>
            <person name="Martin F."/>
        </authorList>
    </citation>
    <scope>NUCLEOTIDE SEQUENCE [LARGE SCALE GENOMIC DNA]</scope>
    <source>
        <strain evidence="3">UH-Slu-Lm8-n1</strain>
    </source>
</reference>
<feature type="compositionally biased region" description="Polar residues" evidence="1">
    <location>
        <begin position="1"/>
        <end position="15"/>
    </location>
</feature>
<evidence type="ECO:0000256" key="1">
    <source>
        <dbReference type="SAM" id="MobiDB-lite"/>
    </source>
</evidence>
<dbReference type="OrthoDB" id="2693147at2759"/>
<dbReference type="AlphaFoldDB" id="A0A0D0AQ83"/>
<proteinExistence type="predicted"/>
<name>A0A0D0AQ83_9AGAM</name>
<feature type="region of interest" description="Disordered" evidence="1">
    <location>
        <begin position="1"/>
        <end position="48"/>
    </location>
</feature>
<keyword evidence="3" id="KW-1185">Reference proteome</keyword>
<evidence type="ECO:0000313" key="3">
    <source>
        <dbReference type="Proteomes" id="UP000054485"/>
    </source>
</evidence>
<evidence type="ECO:0000313" key="2">
    <source>
        <dbReference type="EMBL" id="KIK43911.1"/>
    </source>
</evidence>
<dbReference type="Proteomes" id="UP000054485">
    <property type="component" value="Unassembled WGS sequence"/>
</dbReference>
<reference evidence="2 3" key="1">
    <citation type="submission" date="2014-04" db="EMBL/GenBank/DDBJ databases">
        <authorList>
            <consortium name="DOE Joint Genome Institute"/>
            <person name="Kuo A."/>
            <person name="Ruytinx J."/>
            <person name="Rineau F."/>
            <person name="Colpaert J."/>
            <person name="Kohler A."/>
            <person name="Nagy L.G."/>
            <person name="Floudas D."/>
            <person name="Copeland A."/>
            <person name="Barry K.W."/>
            <person name="Cichocki N."/>
            <person name="Veneault-Fourrey C."/>
            <person name="LaButti K."/>
            <person name="Lindquist E.A."/>
            <person name="Lipzen A."/>
            <person name="Lundell T."/>
            <person name="Morin E."/>
            <person name="Murat C."/>
            <person name="Sun H."/>
            <person name="Tunlid A."/>
            <person name="Henrissat B."/>
            <person name="Grigoriev I.V."/>
            <person name="Hibbett D.S."/>
            <person name="Martin F."/>
            <person name="Nordberg H.P."/>
            <person name="Cantor M.N."/>
            <person name="Hua S.X."/>
        </authorList>
    </citation>
    <scope>NUCLEOTIDE SEQUENCE [LARGE SCALE GENOMIC DNA]</scope>
    <source>
        <strain evidence="2 3">UH-Slu-Lm8-n1</strain>
    </source>
</reference>
<gene>
    <name evidence="2" type="ORF">CY34DRAFT_80984</name>
</gene>
<dbReference type="InParanoid" id="A0A0D0AQ83"/>